<dbReference type="EC" id="1.3.1.-" evidence="12"/>
<evidence type="ECO:0000256" key="9">
    <source>
        <dbReference type="ARBA" id="ARBA00023002"/>
    </source>
</evidence>
<sequence length="322" mass="35631">MTIKIDSIELSTPVILAPMSGVTDLPFRKLVKQFGAGLVVSEMIASRAMIQETRKSIMKSALIENDITGSCVQLAGCEPDVMADAARMNQDMGAKIIDINFGCPAKKIVGGYAGSALMRNELLAAKILAATVESVSIPVTLKMRTGWDESCRNAHVIAKIAEDCGIKMITVHGRTRCQFYSGKSDWEFIKKVKESIKIPVIANGDITSVDDAINCLKISKADGVMVGRGAYGKPWLLSQISYYLTHQSYLPPPSLIEQKQVILNHYESMLSYYGIEHGMRIARKHLGWYSKGLHNSTDFRSKVTTMENTEQVREIINQFFSE</sequence>
<dbReference type="PANTHER" id="PTHR45846:SF1">
    <property type="entry name" value="TRNA-DIHYDROURIDINE(47) SYNTHASE [NAD(P)(+)]-LIKE"/>
    <property type="match status" value="1"/>
</dbReference>
<evidence type="ECO:0000256" key="13">
    <source>
        <dbReference type="PIRSR" id="PIRSR006621-1"/>
    </source>
</evidence>
<feature type="binding site" evidence="14">
    <location>
        <position position="142"/>
    </location>
    <ligand>
        <name>FMN</name>
        <dbReference type="ChEBI" id="CHEBI:58210"/>
    </ligand>
</feature>
<organism evidence="16 17">
    <name type="scientific">Orientia chuto str. Dubai</name>
    <dbReference type="NCBI Taxonomy" id="1359168"/>
    <lineage>
        <taxon>Bacteria</taxon>
        <taxon>Pseudomonadati</taxon>
        <taxon>Pseudomonadota</taxon>
        <taxon>Alphaproteobacteria</taxon>
        <taxon>Rickettsiales</taxon>
        <taxon>Rickettsiaceae</taxon>
        <taxon>Rickettsieae</taxon>
        <taxon>Orientia</taxon>
    </lineage>
</organism>
<dbReference type="NCBIfam" id="TIGR00737">
    <property type="entry name" value="nifR3_yhdG"/>
    <property type="match status" value="1"/>
</dbReference>
<evidence type="ECO:0000256" key="12">
    <source>
        <dbReference type="PIRNR" id="PIRNR006621"/>
    </source>
</evidence>
<dbReference type="PROSITE" id="PS01136">
    <property type="entry name" value="UPF0034"/>
    <property type="match status" value="1"/>
</dbReference>
<comment type="caution">
    <text evidence="16">The sequence shown here is derived from an EMBL/GenBank/DDBJ whole genome shotgun (WGS) entry which is preliminary data.</text>
</comment>
<dbReference type="PIRSF" id="PIRSF006621">
    <property type="entry name" value="Dus"/>
    <property type="match status" value="1"/>
</dbReference>
<keyword evidence="8" id="KW-0694">RNA-binding</keyword>
<evidence type="ECO:0000256" key="6">
    <source>
        <dbReference type="ARBA" id="ARBA00022694"/>
    </source>
</evidence>
<dbReference type="Gene3D" id="1.10.1200.80">
    <property type="entry name" value="Putative flavin oxidoreducatase, domain 2"/>
    <property type="match status" value="1"/>
</dbReference>
<keyword evidence="3" id="KW-0820">tRNA-binding</keyword>
<dbReference type="EMBL" id="LANP01000014">
    <property type="protein sequence ID" value="KJV56026.1"/>
    <property type="molecule type" value="Genomic_DNA"/>
</dbReference>
<evidence type="ECO:0000256" key="10">
    <source>
        <dbReference type="ARBA" id="ARBA00048205"/>
    </source>
</evidence>
<dbReference type="SUPFAM" id="SSF51395">
    <property type="entry name" value="FMN-linked oxidoreductases"/>
    <property type="match status" value="1"/>
</dbReference>
<evidence type="ECO:0000256" key="3">
    <source>
        <dbReference type="ARBA" id="ARBA00022555"/>
    </source>
</evidence>
<comment type="function">
    <text evidence="2 12">Catalyzes the synthesis of 5,6-dihydrouridine (D), a modified base found in the D-loop of most tRNAs, via the reduction of the C5-C6 double bond in target uridines.</text>
</comment>
<comment type="cofactor">
    <cofactor evidence="1 12 14">
        <name>FMN</name>
        <dbReference type="ChEBI" id="CHEBI:58210"/>
    </cofactor>
</comment>
<evidence type="ECO:0000256" key="4">
    <source>
        <dbReference type="ARBA" id="ARBA00022630"/>
    </source>
</evidence>
<keyword evidence="4 12" id="KW-0285">Flavoprotein</keyword>
<protein>
    <recommendedName>
        <fullName evidence="12">tRNA-dihydrouridine synthase</fullName>
        <ecNumber evidence="12">1.3.1.-</ecNumber>
    </recommendedName>
</protein>
<comment type="similarity">
    <text evidence="12">Belongs to the dus family.</text>
</comment>
<dbReference type="Pfam" id="PF01207">
    <property type="entry name" value="Dus"/>
    <property type="match status" value="1"/>
</dbReference>
<evidence type="ECO:0000256" key="7">
    <source>
        <dbReference type="ARBA" id="ARBA00022857"/>
    </source>
</evidence>
<evidence type="ECO:0000256" key="1">
    <source>
        <dbReference type="ARBA" id="ARBA00001917"/>
    </source>
</evidence>
<dbReference type="InterPro" id="IPR013785">
    <property type="entry name" value="Aldolase_TIM"/>
</dbReference>
<evidence type="ECO:0000256" key="2">
    <source>
        <dbReference type="ARBA" id="ARBA00002790"/>
    </source>
</evidence>
<evidence type="ECO:0000313" key="16">
    <source>
        <dbReference type="EMBL" id="KJV56026.1"/>
    </source>
</evidence>
<dbReference type="Gene3D" id="3.20.20.70">
    <property type="entry name" value="Aldolase class I"/>
    <property type="match status" value="1"/>
</dbReference>
<dbReference type="PATRIC" id="fig|1359168.3.peg.233"/>
<dbReference type="InterPro" id="IPR035587">
    <property type="entry name" value="DUS-like_FMN-bd"/>
</dbReference>
<dbReference type="GO" id="GO:0050660">
    <property type="term" value="F:flavin adenine dinucleotide binding"/>
    <property type="evidence" value="ECO:0007669"/>
    <property type="project" value="InterPro"/>
</dbReference>
<dbReference type="InterPro" id="IPR001269">
    <property type="entry name" value="DUS_fam"/>
</dbReference>
<name>A0A0F3MK39_9RICK</name>
<dbReference type="GO" id="GO:0000049">
    <property type="term" value="F:tRNA binding"/>
    <property type="evidence" value="ECO:0007669"/>
    <property type="project" value="UniProtKB-KW"/>
</dbReference>
<evidence type="ECO:0000256" key="14">
    <source>
        <dbReference type="PIRSR" id="PIRSR006621-2"/>
    </source>
</evidence>
<evidence type="ECO:0000256" key="5">
    <source>
        <dbReference type="ARBA" id="ARBA00022643"/>
    </source>
</evidence>
<evidence type="ECO:0000256" key="11">
    <source>
        <dbReference type="ARBA" id="ARBA00048802"/>
    </source>
</evidence>
<keyword evidence="7" id="KW-0521">NADP</keyword>
<feature type="active site" description="Proton donor" evidence="13">
    <location>
        <position position="103"/>
    </location>
</feature>
<comment type="catalytic activity">
    <reaction evidence="10">
        <text>a 5,6-dihydrouridine in tRNA + NADP(+) = a uridine in tRNA + NADPH + H(+)</text>
        <dbReference type="Rhea" id="RHEA:23624"/>
        <dbReference type="Rhea" id="RHEA-COMP:13339"/>
        <dbReference type="Rhea" id="RHEA-COMP:13887"/>
        <dbReference type="ChEBI" id="CHEBI:15378"/>
        <dbReference type="ChEBI" id="CHEBI:57783"/>
        <dbReference type="ChEBI" id="CHEBI:58349"/>
        <dbReference type="ChEBI" id="CHEBI:65315"/>
        <dbReference type="ChEBI" id="CHEBI:74443"/>
    </reaction>
</comment>
<feature type="binding site" evidence="14">
    <location>
        <position position="73"/>
    </location>
    <ligand>
        <name>FMN</name>
        <dbReference type="ChEBI" id="CHEBI:58210"/>
    </ligand>
</feature>
<dbReference type="InterPro" id="IPR018517">
    <property type="entry name" value="tRNA_hU_synthase_CS"/>
</dbReference>
<keyword evidence="17" id="KW-1185">Reference proteome</keyword>
<dbReference type="GO" id="GO:0017150">
    <property type="term" value="F:tRNA dihydrouridine synthase activity"/>
    <property type="evidence" value="ECO:0007669"/>
    <property type="project" value="InterPro"/>
</dbReference>
<evidence type="ECO:0000256" key="8">
    <source>
        <dbReference type="ARBA" id="ARBA00022884"/>
    </source>
</evidence>
<dbReference type="AlphaFoldDB" id="A0A0F3MK39"/>
<evidence type="ECO:0000313" key="17">
    <source>
        <dbReference type="Proteomes" id="UP000033616"/>
    </source>
</evidence>
<dbReference type="OrthoDB" id="9764501at2"/>
<proteinExistence type="inferred from homology"/>
<keyword evidence="9 12" id="KW-0560">Oxidoreductase</keyword>
<keyword evidence="5 12" id="KW-0288">FMN</keyword>
<feature type="domain" description="DUS-like FMN-binding" evidence="15">
    <location>
        <begin position="15"/>
        <end position="314"/>
    </location>
</feature>
<dbReference type="STRING" id="1359168.OCHUTO_0629"/>
<dbReference type="RefSeq" id="WP_045797312.1">
    <property type="nucleotide sequence ID" value="NZ_LANP01000014.1"/>
</dbReference>
<comment type="catalytic activity">
    <reaction evidence="11">
        <text>a 5,6-dihydrouridine in tRNA + NAD(+) = a uridine in tRNA + NADH + H(+)</text>
        <dbReference type="Rhea" id="RHEA:54452"/>
        <dbReference type="Rhea" id="RHEA-COMP:13339"/>
        <dbReference type="Rhea" id="RHEA-COMP:13887"/>
        <dbReference type="ChEBI" id="CHEBI:15378"/>
        <dbReference type="ChEBI" id="CHEBI:57540"/>
        <dbReference type="ChEBI" id="CHEBI:57945"/>
        <dbReference type="ChEBI" id="CHEBI:65315"/>
        <dbReference type="ChEBI" id="CHEBI:74443"/>
    </reaction>
</comment>
<feature type="binding site" evidence="14">
    <location>
        <begin position="227"/>
        <end position="228"/>
    </location>
    <ligand>
        <name>FMN</name>
        <dbReference type="ChEBI" id="CHEBI:58210"/>
    </ligand>
</feature>
<gene>
    <name evidence="16" type="ORF">OCHUTO_0629</name>
</gene>
<dbReference type="PANTHER" id="PTHR45846">
    <property type="entry name" value="TRNA-DIHYDROURIDINE(47) SYNTHASE [NAD(P)(+)]-LIKE"/>
    <property type="match status" value="1"/>
</dbReference>
<keyword evidence="6 12" id="KW-0819">tRNA processing</keyword>
<dbReference type="Proteomes" id="UP000033616">
    <property type="component" value="Unassembled WGS sequence"/>
</dbReference>
<dbReference type="CDD" id="cd02801">
    <property type="entry name" value="DUS_like_FMN"/>
    <property type="match status" value="1"/>
</dbReference>
<dbReference type="InterPro" id="IPR004652">
    <property type="entry name" value="DusB-like"/>
</dbReference>
<keyword evidence="14" id="KW-0547">Nucleotide-binding</keyword>
<reference evidence="16 17" key="1">
    <citation type="submission" date="2015-02" db="EMBL/GenBank/DDBJ databases">
        <title>Genome Sequencing of Rickettsiales.</title>
        <authorList>
            <person name="Daugherty S.C."/>
            <person name="Su Q."/>
            <person name="Abolude K."/>
            <person name="Beier-Sexton M."/>
            <person name="Carlyon J.A."/>
            <person name="Carter R."/>
            <person name="Day N.P."/>
            <person name="Dumler S.J."/>
            <person name="Dyachenko V."/>
            <person name="Godinez A."/>
            <person name="Kurtti T.J."/>
            <person name="Lichay M."/>
            <person name="Mullins K.E."/>
            <person name="Ott S."/>
            <person name="Pappas-Brown V."/>
            <person name="Paris D.H."/>
            <person name="Patel P."/>
            <person name="Richards A.L."/>
            <person name="Sadzewicz L."/>
            <person name="Sears K."/>
            <person name="Seidman D."/>
            <person name="Sengamalay N."/>
            <person name="Stenos J."/>
            <person name="Tallon L.J."/>
            <person name="Vincent G."/>
            <person name="Fraser C.M."/>
            <person name="Munderloh U."/>
            <person name="Dunning-Hotopp J.C."/>
        </authorList>
    </citation>
    <scope>NUCLEOTIDE SEQUENCE [LARGE SCALE GENOMIC DNA]</scope>
    <source>
        <strain evidence="16 17">Fuller</strain>
    </source>
</reference>
<dbReference type="InterPro" id="IPR024036">
    <property type="entry name" value="tRNA-dHydroUridine_Synthase_C"/>
</dbReference>
<accession>A0A0F3MK39</accession>
<evidence type="ECO:0000259" key="15">
    <source>
        <dbReference type="Pfam" id="PF01207"/>
    </source>
</evidence>
<feature type="binding site" evidence="14">
    <location>
        <position position="172"/>
    </location>
    <ligand>
        <name>FMN</name>
        <dbReference type="ChEBI" id="CHEBI:58210"/>
    </ligand>
</feature>